<comment type="pathway">
    <text evidence="14">Protein modification; protein glycosylation.</text>
</comment>
<dbReference type="AlphaFoldDB" id="A0A913YXB6"/>
<evidence type="ECO:0000256" key="6">
    <source>
        <dbReference type="ARBA" id="ARBA00022734"/>
    </source>
</evidence>
<keyword evidence="9 14" id="KW-0333">Golgi apparatus</keyword>
<comment type="caution">
    <text evidence="14">Lacks conserved residue(s) required for the propagation of feature annotation.</text>
</comment>
<dbReference type="InterPro" id="IPR045885">
    <property type="entry name" value="GalNAc-T"/>
</dbReference>
<keyword evidence="7" id="KW-0735">Signal-anchor</keyword>
<accession>A0A913YXB6</accession>
<dbReference type="InterPro" id="IPR000772">
    <property type="entry name" value="Ricin_B_lectin"/>
</dbReference>
<evidence type="ECO:0000256" key="13">
    <source>
        <dbReference type="ARBA" id="ARBA00023211"/>
    </source>
</evidence>
<feature type="transmembrane region" description="Helical" evidence="14">
    <location>
        <begin position="132"/>
        <end position="149"/>
    </location>
</feature>
<dbReference type="Gene3D" id="2.80.10.50">
    <property type="match status" value="1"/>
</dbReference>
<evidence type="ECO:0000256" key="12">
    <source>
        <dbReference type="ARBA" id="ARBA00023180"/>
    </source>
</evidence>
<keyword evidence="4 14" id="KW-0808">Transferase</keyword>
<keyword evidence="14" id="KW-0328">Glycosyltransferase</keyword>
<name>A0A913YXB6_PATMI</name>
<evidence type="ECO:0000256" key="5">
    <source>
        <dbReference type="ARBA" id="ARBA00022692"/>
    </source>
</evidence>
<keyword evidence="5 14" id="KW-0812">Transmembrane</keyword>
<protein>
    <recommendedName>
        <fullName evidence="14">Polypeptide N-acetylgalactosaminyltransferase</fullName>
        <ecNumber evidence="14">2.4.1.-</ecNumber>
    </recommendedName>
    <alternativeName>
        <fullName evidence="14">Protein-UDP acetylgalactosaminyltransferase</fullName>
    </alternativeName>
</protein>
<keyword evidence="17" id="KW-1185">Reference proteome</keyword>
<dbReference type="InterPro" id="IPR035992">
    <property type="entry name" value="Ricin_B-like_lectins"/>
</dbReference>
<evidence type="ECO:0000256" key="7">
    <source>
        <dbReference type="ARBA" id="ARBA00022968"/>
    </source>
</evidence>
<evidence type="ECO:0000256" key="1">
    <source>
        <dbReference type="ARBA" id="ARBA00001936"/>
    </source>
</evidence>
<proteinExistence type="inferred from homology"/>
<evidence type="ECO:0000256" key="9">
    <source>
        <dbReference type="ARBA" id="ARBA00023034"/>
    </source>
</evidence>
<dbReference type="SUPFAM" id="SSF53448">
    <property type="entry name" value="Nucleotide-diphospho-sugar transferases"/>
    <property type="match status" value="1"/>
</dbReference>
<dbReference type="GeneID" id="119719147"/>
<keyword evidence="8 14" id="KW-1133">Transmembrane helix</keyword>
<dbReference type="CDD" id="cd02510">
    <property type="entry name" value="pp-GalNAc-T"/>
    <property type="match status" value="1"/>
</dbReference>
<evidence type="ECO:0000256" key="2">
    <source>
        <dbReference type="ARBA" id="ARBA00004323"/>
    </source>
</evidence>
<dbReference type="PANTHER" id="PTHR11675:SF43">
    <property type="entry name" value="POLYPEPTIDE N-ACETYLGALACTOSAMINYLTRANSFERASE 1"/>
    <property type="match status" value="1"/>
</dbReference>
<dbReference type="Pfam" id="PF02709">
    <property type="entry name" value="Glyco_transf_7C"/>
    <property type="match status" value="1"/>
</dbReference>
<dbReference type="SMART" id="SM00458">
    <property type="entry name" value="RICIN"/>
    <property type="match status" value="1"/>
</dbReference>
<evidence type="ECO:0000313" key="16">
    <source>
        <dbReference type="EnsemblMetazoa" id="XP_038044399.1"/>
    </source>
</evidence>
<dbReference type="PANTHER" id="PTHR11675">
    <property type="entry name" value="N-ACETYLGALACTOSAMINYLTRANSFERASE"/>
    <property type="match status" value="1"/>
</dbReference>
<dbReference type="EnsemblMetazoa" id="XM_038188471.1">
    <property type="protein sequence ID" value="XP_038044399.1"/>
    <property type="gene ID" value="LOC119719147"/>
</dbReference>
<comment type="cofactor">
    <cofactor evidence="1 14">
        <name>Mn(2+)</name>
        <dbReference type="ChEBI" id="CHEBI:29035"/>
    </cofactor>
</comment>
<evidence type="ECO:0000259" key="15">
    <source>
        <dbReference type="SMART" id="SM00458"/>
    </source>
</evidence>
<keyword evidence="6 14" id="KW-0430">Lectin</keyword>
<keyword evidence="13 14" id="KW-0464">Manganese</keyword>
<dbReference type="Pfam" id="PF00652">
    <property type="entry name" value="Ricin_B_lectin"/>
    <property type="match status" value="1"/>
</dbReference>
<dbReference type="SUPFAM" id="SSF50370">
    <property type="entry name" value="Ricin B-like lectins"/>
    <property type="match status" value="1"/>
</dbReference>
<evidence type="ECO:0000256" key="8">
    <source>
        <dbReference type="ARBA" id="ARBA00022989"/>
    </source>
</evidence>
<dbReference type="InterPro" id="IPR029044">
    <property type="entry name" value="Nucleotide-diphossugar_trans"/>
</dbReference>
<dbReference type="FunFam" id="3.90.550.10:FF:000053">
    <property type="entry name" value="Polypeptide N-acetylgalactosaminyltransferase"/>
    <property type="match status" value="1"/>
</dbReference>
<comment type="similarity">
    <text evidence="3 14">Belongs to the glycosyltransferase 2 family. GalNAc-T subfamily.</text>
</comment>
<keyword evidence="11 14" id="KW-1015">Disulfide bond</keyword>
<dbReference type="InterPro" id="IPR027791">
    <property type="entry name" value="Galactosyl_T_C"/>
</dbReference>
<dbReference type="GO" id="GO:0006493">
    <property type="term" value="P:protein O-linked glycosylation"/>
    <property type="evidence" value="ECO:0007669"/>
    <property type="project" value="TreeGrafter"/>
</dbReference>
<keyword evidence="10 14" id="KW-0472">Membrane</keyword>
<dbReference type="GO" id="GO:0000139">
    <property type="term" value="C:Golgi membrane"/>
    <property type="evidence" value="ECO:0007669"/>
    <property type="project" value="UniProtKB-SubCell"/>
</dbReference>
<dbReference type="InterPro" id="IPR001173">
    <property type="entry name" value="Glyco_trans_2-like"/>
</dbReference>
<organism evidence="16 17">
    <name type="scientific">Patiria miniata</name>
    <name type="common">Bat star</name>
    <name type="synonym">Asterina miniata</name>
    <dbReference type="NCBI Taxonomy" id="46514"/>
    <lineage>
        <taxon>Eukaryota</taxon>
        <taxon>Metazoa</taxon>
        <taxon>Echinodermata</taxon>
        <taxon>Eleutherozoa</taxon>
        <taxon>Asterozoa</taxon>
        <taxon>Asteroidea</taxon>
        <taxon>Valvatacea</taxon>
        <taxon>Valvatida</taxon>
        <taxon>Asterinidae</taxon>
        <taxon>Patiria</taxon>
    </lineage>
</organism>
<comment type="subcellular location">
    <subcellularLocation>
        <location evidence="2 14">Golgi apparatus membrane</location>
        <topology evidence="2 14">Single-pass type II membrane protein</topology>
    </subcellularLocation>
</comment>
<dbReference type="GO" id="GO:0004653">
    <property type="term" value="F:polypeptide N-acetylgalactosaminyltransferase activity"/>
    <property type="evidence" value="ECO:0007669"/>
    <property type="project" value="TreeGrafter"/>
</dbReference>
<evidence type="ECO:0000313" key="17">
    <source>
        <dbReference type="Proteomes" id="UP000887568"/>
    </source>
</evidence>
<evidence type="ECO:0000256" key="14">
    <source>
        <dbReference type="RuleBase" id="RU361242"/>
    </source>
</evidence>
<dbReference type="Pfam" id="PF00535">
    <property type="entry name" value="Glycos_transf_2"/>
    <property type="match status" value="1"/>
</dbReference>
<dbReference type="Gene3D" id="3.90.550.10">
    <property type="entry name" value="Spore Coat Polysaccharide Biosynthesis Protein SpsA, Chain A"/>
    <property type="match status" value="1"/>
</dbReference>
<dbReference type="OMA" id="HNFNLVV"/>
<evidence type="ECO:0000256" key="3">
    <source>
        <dbReference type="ARBA" id="ARBA00005680"/>
    </source>
</evidence>
<reference evidence="16" key="1">
    <citation type="submission" date="2022-11" db="UniProtKB">
        <authorList>
            <consortium name="EnsemblMetazoa"/>
        </authorList>
    </citation>
    <scope>IDENTIFICATION</scope>
</reference>
<evidence type="ECO:0000256" key="4">
    <source>
        <dbReference type="ARBA" id="ARBA00022679"/>
    </source>
</evidence>
<keyword evidence="12" id="KW-0325">Glycoprotein</keyword>
<feature type="domain" description="Ricin B lectin" evidence="15">
    <location>
        <begin position="457"/>
        <end position="575"/>
    </location>
</feature>
<evidence type="ECO:0000256" key="10">
    <source>
        <dbReference type="ARBA" id="ARBA00023136"/>
    </source>
</evidence>
<dbReference type="Proteomes" id="UP000887568">
    <property type="component" value="Unplaced"/>
</dbReference>
<sequence length="583" mass="65957">MAAKIFTFLLAGIIWFSTASVVYFFYHESTLQPTSRREIYFRLEGESRTENDKENPRTRVDSEIDGELLGQLGRDVLRFGPGENGQPVLLYGEVKERADDTMRIHNFNMVVSEMVSVQRTLKDTRHKKCKDVAYHLSALPSVTVIIAFYNEVWSALLRTIYSVLNRSPPSLLKEIILVDDFSDNVDIVEQLKSTPRRVRSKVKLVQTTKREGVAKARLEGAREALGEVLVFLDSHCEVNTHWLEPLLDAINRDRSTVVAPVIDVIDHETLEYTKSGISRSVFKWDLSIKQSPLSRADLAERESPVEPLRTPVLGRGIFGVDRNHFERIGALDPQMEGWGGESLELSLRVWMCGGNIKIIPCSRVGHIDRVEPPYDFPGGVEASYLHNLGRVAEVWMDTYKRDFYASLPEAQNKYYGDISDRQALRQKLACHPFQWYLEKVYPSLLGTAQDQLVAWGRCHNKQANLCVDTLKAGESKPIGVSKCGKGLPSQAFMVTLDGEIRWEDLCLDLADYRAGHKLTLEGCHGMGGSQEWKHDKPGQIVHRESGMCLDVAGLQTKVLVINVCGDRPTEAWEFAHYKKHKKS</sequence>
<dbReference type="OrthoDB" id="6119243at2759"/>
<dbReference type="PROSITE" id="PS50231">
    <property type="entry name" value="RICIN_B_LECTIN"/>
    <property type="match status" value="1"/>
</dbReference>
<evidence type="ECO:0000256" key="11">
    <source>
        <dbReference type="ARBA" id="ARBA00023157"/>
    </source>
</evidence>
<dbReference type="EC" id="2.4.1.-" evidence="14"/>
<feature type="transmembrane region" description="Helical" evidence="14">
    <location>
        <begin position="6"/>
        <end position="26"/>
    </location>
</feature>
<dbReference type="GO" id="GO:0030246">
    <property type="term" value="F:carbohydrate binding"/>
    <property type="evidence" value="ECO:0007669"/>
    <property type="project" value="UniProtKB-KW"/>
</dbReference>
<dbReference type="RefSeq" id="XP_038044399.1">
    <property type="nucleotide sequence ID" value="XM_038188471.1"/>
</dbReference>